<feature type="compositionally biased region" description="Polar residues" evidence="1">
    <location>
        <begin position="449"/>
        <end position="459"/>
    </location>
</feature>
<dbReference type="Pfam" id="PF14817">
    <property type="entry name" value="HAUS5"/>
    <property type="match status" value="1"/>
</dbReference>
<comment type="caution">
    <text evidence="2">The sequence shown here is derived from an EMBL/GenBank/DDBJ whole genome shotgun (WGS) entry which is preliminary data.</text>
</comment>
<feature type="region of interest" description="Disordered" evidence="1">
    <location>
        <begin position="448"/>
        <end position="469"/>
    </location>
</feature>
<gene>
    <name evidence="2" type="ORF">D0Y65_018077</name>
</gene>
<name>A0A445JXS0_GLYSO</name>
<accession>A0A445JXS0</accession>
<protein>
    <submittedName>
        <fullName evidence="2">AUGMIN subunit 5</fullName>
    </submittedName>
</protein>
<dbReference type="AlphaFoldDB" id="A0A445JXS0"/>
<dbReference type="PANTHER" id="PTHR36617:SF11">
    <property type="entry name" value="PROTEIN, PUTATIVE-RELATED"/>
    <property type="match status" value="1"/>
</dbReference>
<dbReference type="PANTHER" id="PTHR36617">
    <property type="entry name" value="PROTEIN, PUTATIVE-RELATED"/>
    <property type="match status" value="1"/>
</dbReference>
<dbReference type="Proteomes" id="UP000289340">
    <property type="component" value="Chromosome 7"/>
</dbReference>
<evidence type="ECO:0000313" key="3">
    <source>
        <dbReference type="Proteomes" id="UP000289340"/>
    </source>
</evidence>
<dbReference type="GO" id="GO:0051225">
    <property type="term" value="P:spindle assembly"/>
    <property type="evidence" value="ECO:0007669"/>
    <property type="project" value="InterPro"/>
</dbReference>
<keyword evidence="3" id="KW-1185">Reference proteome</keyword>
<sequence>MRDSRDACSMKGIRAESPPTKIGEVVAAQLAQASQVASSRSNSLLEEYSGGPKWAWVLFAPPFLLKIKQTLDQHIESGSLSSEINSSASQVDSPQPITTSPAHVQQFLATEDALNKVAEARDMCVKLMKRLHGGTDVSSRSLGIGSNSQNVGSLRQLEQPGWGSIVLKNKLKNLKSSLKKWSFENGDINKNKVEQLKQQLHQFVTLAQDRTLGEDEVKTMKSIQQELWEVSLAHESILRQKSRIKWLNEGDGSLVKFWKDKAIKAFNRALIIKWKWLMFHQPDQLWSRILISKYKGWRGLEEGSHKQTHSFWWSDMKSIMHHSSMAEVLKQFHWKLGSGDQILFWEDSGLGDGITLREKYPELYQISSQKFQLAGSKGSFGEEGWQWEFSWRINLFDNELGSASDFIEQVTALSPNAALKDYWVWGADPKGIFTTSIAYLCIKGHQHNLHQSPSPSTSPNKKDMEVKDDDYRDLAKELGVFFANDKSSGTKLKTDMDNTENSPKSASVLGNEDNAS</sequence>
<feature type="region of interest" description="Disordered" evidence="1">
    <location>
        <begin position="487"/>
        <end position="516"/>
    </location>
</feature>
<organism evidence="2 3">
    <name type="scientific">Glycine soja</name>
    <name type="common">Wild soybean</name>
    <dbReference type="NCBI Taxonomy" id="3848"/>
    <lineage>
        <taxon>Eukaryota</taxon>
        <taxon>Viridiplantae</taxon>
        <taxon>Streptophyta</taxon>
        <taxon>Embryophyta</taxon>
        <taxon>Tracheophyta</taxon>
        <taxon>Spermatophyta</taxon>
        <taxon>Magnoliopsida</taxon>
        <taxon>eudicotyledons</taxon>
        <taxon>Gunneridae</taxon>
        <taxon>Pentapetalae</taxon>
        <taxon>rosids</taxon>
        <taxon>fabids</taxon>
        <taxon>Fabales</taxon>
        <taxon>Fabaceae</taxon>
        <taxon>Papilionoideae</taxon>
        <taxon>50 kb inversion clade</taxon>
        <taxon>NPAAA clade</taxon>
        <taxon>indigoferoid/millettioid clade</taxon>
        <taxon>Phaseoleae</taxon>
        <taxon>Glycine</taxon>
        <taxon>Glycine subgen. Soja</taxon>
    </lineage>
</organism>
<dbReference type="InterPro" id="IPR029131">
    <property type="entry name" value="HAUS5"/>
</dbReference>
<reference evidence="2 3" key="1">
    <citation type="submission" date="2018-09" db="EMBL/GenBank/DDBJ databases">
        <title>A high-quality reference genome of wild soybean provides a powerful tool to mine soybean genomes.</title>
        <authorList>
            <person name="Xie M."/>
            <person name="Chung C.Y.L."/>
            <person name="Li M.-W."/>
            <person name="Wong F.-L."/>
            <person name="Chan T.-F."/>
            <person name="Lam H.-M."/>
        </authorList>
    </citation>
    <scope>NUCLEOTIDE SEQUENCE [LARGE SCALE GENOMIC DNA]</scope>
    <source>
        <strain evidence="3">cv. W05</strain>
        <tissue evidence="2">Hypocotyl of etiolated seedlings</tissue>
    </source>
</reference>
<dbReference type="EMBL" id="QZWG01000007">
    <property type="protein sequence ID" value="RZC03248.1"/>
    <property type="molecule type" value="Genomic_DNA"/>
</dbReference>
<evidence type="ECO:0000256" key="1">
    <source>
        <dbReference type="SAM" id="MobiDB-lite"/>
    </source>
</evidence>
<dbReference type="GO" id="GO:0070652">
    <property type="term" value="C:HAUS complex"/>
    <property type="evidence" value="ECO:0007669"/>
    <property type="project" value="InterPro"/>
</dbReference>
<proteinExistence type="predicted"/>
<feature type="compositionally biased region" description="Basic and acidic residues" evidence="1">
    <location>
        <begin position="460"/>
        <end position="469"/>
    </location>
</feature>
<evidence type="ECO:0000313" key="2">
    <source>
        <dbReference type="EMBL" id="RZC03248.1"/>
    </source>
</evidence>